<comment type="similarity">
    <text evidence="1">Belongs to the bacterial solute-binding protein 3 family.</text>
</comment>
<evidence type="ECO:0000256" key="1">
    <source>
        <dbReference type="ARBA" id="ARBA00010333"/>
    </source>
</evidence>
<name>A5EWP1_DICNV</name>
<dbReference type="PANTHER" id="PTHR35936:SF17">
    <property type="entry name" value="ARGININE-BINDING EXTRACELLULAR PROTEIN ARTP"/>
    <property type="match status" value="1"/>
</dbReference>
<feature type="domain" description="Solute-binding protein family 3/N-terminal" evidence="4">
    <location>
        <begin position="61"/>
        <end position="146"/>
    </location>
</feature>
<dbReference type="eggNOG" id="COG0834">
    <property type="taxonomic scope" value="Bacteria"/>
</dbReference>
<dbReference type="Pfam" id="PF00497">
    <property type="entry name" value="SBP_bac_3"/>
    <property type="match status" value="1"/>
</dbReference>
<protein>
    <submittedName>
        <fullName evidence="5">Bacterial solute binding family protein</fullName>
    </submittedName>
</protein>
<dbReference type="OrthoDB" id="5650375at2"/>
<dbReference type="EMBL" id="CP000513">
    <property type="protein sequence ID" value="ABQ14211.1"/>
    <property type="molecule type" value="Genomic_DNA"/>
</dbReference>
<keyword evidence="3" id="KW-1133">Transmembrane helix</keyword>
<keyword evidence="3" id="KW-0472">Membrane</keyword>
<dbReference type="KEGG" id="dno:DNO_0123"/>
<accession>A5EWP1</accession>
<keyword evidence="2" id="KW-0732">Signal</keyword>
<keyword evidence="6" id="KW-1185">Reference proteome</keyword>
<feature type="transmembrane region" description="Helical" evidence="3">
    <location>
        <begin position="43"/>
        <end position="65"/>
    </location>
</feature>
<keyword evidence="3" id="KW-0812">Transmembrane</keyword>
<evidence type="ECO:0000313" key="6">
    <source>
        <dbReference type="Proteomes" id="UP000000248"/>
    </source>
</evidence>
<dbReference type="AlphaFoldDB" id="A5EWP1"/>
<dbReference type="STRING" id="246195.DNO_0123"/>
<gene>
    <name evidence="5" type="ordered locus">DNO_0123</name>
</gene>
<dbReference type="Gene3D" id="3.40.190.10">
    <property type="entry name" value="Periplasmic binding protein-like II"/>
    <property type="match status" value="1"/>
</dbReference>
<dbReference type="InterPro" id="IPR001638">
    <property type="entry name" value="Solute-binding_3/MltF_N"/>
</dbReference>
<evidence type="ECO:0000259" key="4">
    <source>
        <dbReference type="Pfam" id="PF00497"/>
    </source>
</evidence>
<evidence type="ECO:0000313" key="5">
    <source>
        <dbReference type="EMBL" id="ABQ14211.1"/>
    </source>
</evidence>
<evidence type="ECO:0000256" key="2">
    <source>
        <dbReference type="ARBA" id="ARBA00022729"/>
    </source>
</evidence>
<dbReference type="PANTHER" id="PTHR35936">
    <property type="entry name" value="MEMBRANE-BOUND LYTIC MUREIN TRANSGLYCOSYLASE F"/>
    <property type="match status" value="1"/>
</dbReference>
<evidence type="ECO:0000256" key="3">
    <source>
        <dbReference type="SAM" id="Phobius"/>
    </source>
</evidence>
<proteinExistence type="inferred from homology"/>
<dbReference type="SUPFAM" id="SSF53850">
    <property type="entry name" value="Periplasmic binding protein-like II"/>
    <property type="match status" value="1"/>
</dbReference>
<organism evidence="5 6">
    <name type="scientific">Dichelobacter nodosus (strain VCS1703A)</name>
    <dbReference type="NCBI Taxonomy" id="246195"/>
    <lineage>
        <taxon>Bacteria</taxon>
        <taxon>Pseudomonadati</taxon>
        <taxon>Pseudomonadota</taxon>
        <taxon>Gammaproteobacteria</taxon>
        <taxon>Cardiobacteriales</taxon>
        <taxon>Cardiobacteriaceae</taxon>
        <taxon>Dichelobacter</taxon>
    </lineage>
</organism>
<dbReference type="Proteomes" id="UP000000248">
    <property type="component" value="Chromosome"/>
</dbReference>
<reference evidence="5 6" key="1">
    <citation type="journal article" date="2007" name="Nat. Biotechnol.">
        <title>Genome sequence and identification of candidate vaccine antigens from the animal pathogen Dichelobacter nodosus.</title>
        <authorList>
            <person name="Myers G.S."/>
            <person name="Parker D."/>
            <person name="Al-Hasani K."/>
            <person name="Kennan R.M."/>
            <person name="Seemann T."/>
            <person name="Ren Q."/>
            <person name="Badger J.H."/>
            <person name="Selengut J.D."/>
            <person name="Deboy R.T."/>
            <person name="Tettelin H."/>
            <person name="Boyce J.D."/>
            <person name="McCarl V.P."/>
            <person name="Han X."/>
            <person name="Nelson W.C."/>
            <person name="Madupu R."/>
            <person name="Mohamoud Y."/>
            <person name="Holley T."/>
            <person name="Fedorova N."/>
            <person name="Khouri H."/>
            <person name="Bottomley S.P."/>
            <person name="Whittington R.J."/>
            <person name="Adler B."/>
            <person name="Songer J.G."/>
            <person name="Rood J.I."/>
            <person name="Paulsen I.T."/>
        </authorList>
    </citation>
    <scope>NUCLEOTIDE SEQUENCE [LARGE SCALE GENOMIC DNA]</scope>
    <source>
        <strain evidence="5 6">VCS1703A</strain>
    </source>
</reference>
<sequence>MCRVLVSPISSASIMLHFFSKHHEMFFFFLFESTRIFFVKKIIFFSLFLVSTWCGSQVYSVAFFANAFPFAFKNEAGNVTGLDVDLMRAIAKNQKLNIELFTHDWSELFEKLDNGSRDIVMGGITITPERQRLYGTSEPYLLPNMRWVICRPQRLRQRLPISIV</sequence>
<dbReference type="HOGENOM" id="CLU_1616383_0_0_6"/>